<evidence type="ECO:0000259" key="2">
    <source>
        <dbReference type="Pfam" id="PF13837"/>
    </source>
</evidence>
<keyword evidence="4" id="KW-1185">Reference proteome</keyword>
<organism evidence="3 4">
    <name type="scientific">Ceutorhynchus assimilis</name>
    <name type="common">cabbage seed weevil</name>
    <dbReference type="NCBI Taxonomy" id="467358"/>
    <lineage>
        <taxon>Eukaryota</taxon>
        <taxon>Metazoa</taxon>
        <taxon>Ecdysozoa</taxon>
        <taxon>Arthropoda</taxon>
        <taxon>Hexapoda</taxon>
        <taxon>Insecta</taxon>
        <taxon>Pterygota</taxon>
        <taxon>Neoptera</taxon>
        <taxon>Endopterygota</taxon>
        <taxon>Coleoptera</taxon>
        <taxon>Polyphaga</taxon>
        <taxon>Cucujiformia</taxon>
        <taxon>Curculionidae</taxon>
        <taxon>Ceutorhynchinae</taxon>
        <taxon>Ceutorhynchus</taxon>
    </lineage>
</organism>
<accession>A0A9N9QS38</accession>
<evidence type="ECO:0000256" key="1">
    <source>
        <dbReference type="SAM" id="MobiDB-lite"/>
    </source>
</evidence>
<protein>
    <recommendedName>
        <fullName evidence="2">Myb/SANT-like DNA-binding domain-containing protein</fullName>
    </recommendedName>
</protein>
<dbReference type="Pfam" id="PF13837">
    <property type="entry name" value="Myb_DNA-bind_4"/>
    <property type="match status" value="1"/>
</dbReference>
<gene>
    <name evidence="3" type="ORF">CEUTPL_LOCUS13607</name>
</gene>
<reference evidence="3" key="1">
    <citation type="submission" date="2022-01" db="EMBL/GenBank/DDBJ databases">
        <authorList>
            <person name="King R."/>
        </authorList>
    </citation>
    <scope>NUCLEOTIDE SEQUENCE</scope>
</reference>
<dbReference type="EMBL" id="OU892285">
    <property type="protein sequence ID" value="CAG9773209.1"/>
    <property type="molecule type" value="Genomic_DNA"/>
</dbReference>
<evidence type="ECO:0000313" key="3">
    <source>
        <dbReference type="EMBL" id="CAG9773209.1"/>
    </source>
</evidence>
<dbReference type="AlphaFoldDB" id="A0A9N9QS38"/>
<feature type="compositionally biased region" description="Basic residues" evidence="1">
    <location>
        <begin position="178"/>
        <end position="189"/>
    </location>
</feature>
<feature type="region of interest" description="Disordered" evidence="1">
    <location>
        <begin position="158"/>
        <end position="189"/>
    </location>
</feature>
<dbReference type="Proteomes" id="UP001152799">
    <property type="component" value="Chromosome 9"/>
</dbReference>
<proteinExistence type="predicted"/>
<evidence type="ECO:0000313" key="4">
    <source>
        <dbReference type="Proteomes" id="UP001152799"/>
    </source>
</evidence>
<name>A0A9N9QS38_9CUCU</name>
<dbReference type="InterPro" id="IPR044822">
    <property type="entry name" value="Myb_DNA-bind_4"/>
</dbReference>
<feature type="domain" description="Myb/SANT-like DNA-binding" evidence="2">
    <location>
        <begin position="24"/>
        <end position="107"/>
    </location>
</feature>
<dbReference type="OrthoDB" id="6776907at2759"/>
<sequence length="235" mass="27722">MDEVELQDVSEFLIFPKDDDAADHKWTHQNTLMFLELYKKYRDQVGSLRIKNLKKMYEEISKEMQQLTKTRVTATNCENRWKVLERNYKKYIDNENSTGRGRKFFEYAEVMHNILGKKKNIHPVLLLSADTIHTPAVASTSKDSTSITEAEMGYEDISEPDIPESRPEPTISRETPAKRKRANSSTPKMKRLKFHVLQETRRDRQNYYQKRLEIEGQKLVISIFLCSCSFYERLD</sequence>
<dbReference type="Gene3D" id="1.10.10.60">
    <property type="entry name" value="Homeodomain-like"/>
    <property type="match status" value="1"/>
</dbReference>